<gene>
    <name evidence="8" type="ORF">GSTENG00021981001</name>
</gene>
<dbReference type="AlphaFoldDB" id="Q4S9B0"/>
<keyword evidence="6" id="KW-0479">Metal-binding</keyword>
<evidence type="ECO:0000256" key="7">
    <source>
        <dbReference type="SAM" id="MobiDB-lite"/>
    </source>
</evidence>
<dbReference type="OrthoDB" id="6581954at2759"/>
<evidence type="ECO:0000313" key="8">
    <source>
        <dbReference type="EMBL" id="CAG02772.1"/>
    </source>
</evidence>
<dbReference type="InterPro" id="IPR037272">
    <property type="entry name" value="SNS_sf"/>
</dbReference>
<dbReference type="SUPFAM" id="SSF161070">
    <property type="entry name" value="SNF-like"/>
    <property type="match status" value="1"/>
</dbReference>
<comment type="subcellular location">
    <subcellularLocation>
        <location evidence="1">Membrane</location>
        <topology evidence="1">Multi-pass membrane protein</topology>
    </subcellularLocation>
</comment>
<comment type="caution">
    <text evidence="8">The sequence shown here is derived from an EMBL/GenBank/DDBJ whole genome shotgun (WGS) entry which is preliminary data.</text>
</comment>
<keyword evidence="5" id="KW-0472">Membrane</keyword>
<evidence type="ECO:0000256" key="5">
    <source>
        <dbReference type="ARBA" id="ARBA00023136"/>
    </source>
</evidence>
<dbReference type="GO" id="GO:0016324">
    <property type="term" value="C:apical plasma membrane"/>
    <property type="evidence" value="ECO:0007669"/>
    <property type="project" value="TreeGrafter"/>
</dbReference>
<sequence length="82" mass="9266">MSDEVRPNWDNPRQFLLACVSYAVGLGNVWRFPYLCQQHGGGECALAVTDLDDREKPRDRVQDTVPAHPHSGDPRNTNLYQA</sequence>
<dbReference type="Pfam" id="PF00209">
    <property type="entry name" value="SNF"/>
    <property type="match status" value="1"/>
</dbReference>
<dbReference type="GO" id="GO:0005298">
    <property type="term" value="F:proline:sodium symporter activity"/>
    <property type="evidence" value="ECO:0007669"/>
    <property type="project" value="TreeGrafter"/>
</dbReference>
<dbReference type="KEGG" id="tng:GSTEN00021981G001"/>
<evidence type="ECO:0000256" key="4">
    <source>
        <dbReference type="ARBA" id="ARBA00022989"/>
    </source>
</evidence>
<protein>
    <submittedName>
        <fullName evidence="8">(spotted green pufferfish) hypothetical protein</fullName>
    </submittedName>
</protein>
<dbReference type="InterPro" id="IPR000175">
    <property type="entry name" value="Na/ntran_symport"/>
</dbReference>
<evidence type="ECO:0000256" key="1">
    <source>
        <dbReference type="ARBA" id="ARBA00004141"/>
    </source>
</evidence>
<keyword evidence="2" id="KW-0813">Transport</keyword>
<reference evidence="8" key="2">
    <citation type="submission" date="2004-02" db="EMBL/GenBank/DDBJ databases">
        <authorList>
            <consortium name="Genoscope"/>
            <consortium name="Whitehead Institute Centre for Genome Research"/>
        </authorList>
    </citation>
    <scope>NUCLEOTIDE SEQUENCE</scope>
</reference>
<reference evidence="8" key="1">
    <citation type="journal article" date="2004" name="Nature">
        <title>Genome duplication in the teleost fish Tetraodon nigroviridis reveals the early vertebrate proto-karyotype.</title>
        <authorList>
            <person name="Jaillon O."/>
            <person name="Aury J.-M."/>
            <person name="Brunet F."/>
            <person name="Petit J.-L."/>
            <person name="Stange-Thomann N."/>
            <person name="Mauceli E."/>
            <person name="Bouneau L."/>
            <person name="Fischer C."/>
            <person name="Ozouf-Costaz C."/>
            <person name="Bernot A."/>
            <person name="Nicaud S."/>
            <person name="Jaffe D."/>
            <person name="Fisher S."/>
            <person name="Lutfalla G."/>
            <person name="Dossat C."/>
            <person name="Segurens B."/>
            <person name="Dasilva C."/>
            <person name="Salanoubat M."/>
            <person name="Levy M."/>
            <person name="Boudet N."/>
            <person name="Castellano S."/>
            <person name="Anthouard V."/>
            <person name="Jubin C."/>
            <person name="Castelli V."/>
            <person name="Katinka M."/>
            <person name="Vacherie B."/>
            <person name="Biemont C."/>
            <person name="Skalli Z."/>
            <person name="Cattolico L."/>
            <person name="Poulain J."/>
            <person name="De Berardinis V."/>
            <person name="Cruaud C."/>
            <person name="Duprat S."/>
            <person name="Brottier P."/>
            <person name="Coutanceau J.-P."/>
            <person name="Gouzy J."/>
            <person name="Parra G."/>
            <person name="Lardier G."/>
            <person name="Chapple C."/>
            <person name="McKernan K.J."/>
            <person name="McEwan P."/>
            <person name="Bosak S."/>
            <person name="Kellis M."/>
            <person name="Volff J.-N."/>
            <person name="Guigo R."/>
            <person name="Zody M.C."/>
            <person name="Mesirov J."/>
            <person name="Lindblad-Toh K."/>
            <person name="Birren B."/>
            <person name="Nusbaum C."/>
            <person name="Kahn D."/>
            <person name="Robinson-Rechavi M."/>
            <person name="Laudet V."/>
            <person name="Schachter V."/>
            <person name="Quetier F."/>
            <person name="Saurin W."/>
            <person name="Scarpelli C."/>
            <person name="Wincker P."/>
            <person name="Lander E.S."/>
            <person name="Weissenbach J."/>
            <person name="Roest Crollius H."/>
        </authorList>
    </citation>
    <scope>NUCLEOTIDE SEQUENCE [LARGE SCALE GENOMIC DNA]</scope>
</reference>
<organism evidence="8">
    <name type="scientific">Tetraodon nigroviridis</name>
    <name type="common">Spotted green pufferfish</name>
    <name type="synonym">Chelonodon nigroviridis</name>
    <dbReference type="NCBI Taxonomy" id="99883"/>
    <lineage>
        <taxon>Eukaryota</taxon>
        <taxon>Metazoa</taxon>
        <taxon>Chordata</taxon>
        <taxon>Craniata</taxon>
        <taxon>Vertebrata</taxon>
        <taxon>Euteleostomi</taxon>
        <taxon>Actinopterygii</taxon>
        <taxon>Neopterygii</taxon>
        <taxon>Teleostei</taxon>
        <taxon>Neoteleostei</taxon>
        <taxon>Acanthomorphata</taxon>
        <taxon>Eupercaria</taxon>
        <taxon>Tetraodontiformes</taxon>
        <taxon>Tetradontoidea</taxon>
        <taxon>Tetraodontidae</taxon>
        <taxon>Tetraodon</taxon>
    </lineage>
</organism>
<keyword evidence="4" id="KW-1133">Transmembrane helix</keyword>
<feature type="region of interest" description="Disordered" evidence="7">
    <location>
        <begin position="53"/>
        <end position="82"/>
    </location>
</feature>
<dbReference type="EMBL" id="CAAE01014699">
    <property type="protein sequence ID" value="CAG02772.1"/>
    <property type="molecule type" value="Genomic_DNA"/>
</dbReference>
<dbReference type="PROSITE" id="PS50267">
    <property type="entry name" value="NA_NEUROTRAN_SYMP_3"/>
    <property type="match status" value="1"/>
</dbReference>
<feature type="binding site" evidence="6">
    <location>
        <position position="23"/>
    </location>
    <ligand>
        <name>Na(+)</name>
        <dbReference type="ChEBI" id="CHEBI:29101"/>
        <label>1</label>
    </ligand>
</feature>
<name>Q4S9B0_TETNG</name>
<proteinExistence type="predicted"/>
<feature type="binding site" evidence="6">
    <location>
        <position position="28"/>
    </location>
    <ligand>
        <name>Na(+)</name>
        <dbReference type="ChEBI" id="CHEBI:29101"/>
        <label>1</label>
    </ligand>
</feature>
<dbReference type="GO" id="GO:0015193">
    <property type="term" value="F:L-proline transmembrane transporter activity"/>
    <property type="evidence" value="ECO:0007669"/>
    <property type="project" value="TreeGrafter"/>
</dbReference>
<dbReference type="PANTHER" id="PTHR11616:SF44">
    <property type="entry name" value="SODIUM- AND CHLORIDE-DEPENDENT TRANSPORTER XTRP3"/>
    <property type="match status" value="1"/>
</dbReference>
<dbReference type="GO" id="GO:0046872">
    <property type="term" value="F:metal ion binding"/>
    <property type="evidence" value="ECO:0007669"/>
    <property type="project" value="UniProtKB-KW"/>
</dbReference>
<accession>Q4S9B0</accession>
<keyword evidence="3" id="KW-0812">Transmembrane</keyword>
<evidence type="ECO:0000256" key="2">
    <source>
        <dbReference type="ARBA" id="ARBA00022448"/>
    </source>
</evidence>
<dbReference type="GO" id="GO:1904271">
    <property type="term" value="P:L-proline import across plasma membrane"/>
    <property type="evidence" value="ECO:0007669"/>
    <property type="project" value="TreeGrafter"/>
</dbReference>
<evidence type="ECO:0000256" key="3">
    <source>
        <dbReference type="ARBA" id="ARBA00022692"/>
    </source>
</evidence>
<evidence type="ECO:0000256" key="6">
    <source>
        <dbReference type="PIRSR" id="PIRSR600175-1"/>
    </source>
</evidence>
<feature type="compositionally biased region" description="Basic and acidic residues" evidence="7">
    <location>
        <begin position="53"/>
        <end position="62"/>
    </location>
</feature>
<dbReference type="GO" id="GO:0015816">
    <property type="term" value="P:glycine transport"/>
    <property type="evidence" value="ECO:0007669"/>
    <property type="project" value="TreeGrafter"/>
</dbReference>
<dbReference type="PANTHER" id="PTHR11616">
    <property type="entry name" value="SODIUM/CHLORIDE DEPENDENT TRANSPORTER"/>
    <property type="match status" value="1"/>
</dbReference>
<keyword evidence="6" id="KW-0915">Sodium</keyword>
<feature type="binding site" evidence="6">
    <location>
        <position position="24"/>
    </location>
    <ligand>
        <name>Na(+)</name>
        <dbReference type="ChEBI" id="CHEBI:29101"/>
        <label>1</label>
    </ligand>
</feature>